<organism evidence="1 2">
    <name type="scientific">Thermoactinomyces intermedius</name>
    <dbReference type="NCBI Taxonomy" id="2024"/>
    <lineage>
        <taxon>Bacteria</taxon>
        <taxon>Bacillati</taxon>
        <taxon>Bacillota</taxon>
        <taxon>Bacilli</taxon>
        <taxon>Bacillales</taxon>
        <taxon>Thermoactinomycetaceae</taxon>
        <taxon>Thermoactinomyces</taxon>
    </lineage>
</organism>
<accession>A0A8I1A6L3</accession>
<sequence length="167" mass="18727">MLRVLQVFGILCLTALLINGVTMTQQMKKIQSSLDKNLKAVYQLNQVQGSIIQKNEELTRMTQTLDQLDGDLNGTIQQTGKTLDSLSEVVHYISGSLDLNRQTYQSSVNTGKEIEKVNQTLAEMEPHLKKLDQLLGQLSETTQKDQEHMKRLNESTESLNGKIPGVK</sequence>
<reference evidence="1 2" key="1">
    <citation type="submission" date="2020-12" db="EMBL/GenBank/DDBJ databases">
        <title>WGS of Thermoactinomyces spp.</title>
        <authorList>
            <person name="Cheng K."/>
        </authorList>
    </citation>
    <scope>NUCLEOTIDE SEQUENCE [LARGE SCALE GENOMIC DNA]</scope>
    <source>
        <strain evidence="2">CICC 10671\DSM 43846</strain>
    </source>
</reference>
<dbReference type="Gene3D" id="1.20.1480.30">
    <property type="entry name" value="Designed four-helix bundle protein"/>
    <property type="match status" value="1"/>
</dbReference>
<dbReference type="SUPFAM" id="SSF58104">
    <property type="entry name" value="Methyl-accepting chemotaxis protein (MCP) signaling domain"/>
    <property type="match status" value="1"/>
</dbReference>
<dbReference type="RefSeq" id="WP_181732087.1">
    <property type="nucleotide sequence ID" value="NZ_JACEIR010000005.1"/>
</dbReference>
<dbReference type="Proteomes" id="UP000633619">
    <property type="component" value="Unassembled WGS sequence"/>
</dbReference>
<keyword evidence="2" id="KW-1185">Reference proteome</keyword>
<name>A0A8I1A6L3_THEIN</name>
<gene>
    <name evidence="1" type="ORF">I8U20_08675</name>
</gene>
<evidence type="ECO:0000313" key="1">
    <source>
        <dbReference type="EMBL" id="MBH8595403.1"/>
    </source>
</evidence>
<protein>
    <submittedName>
        <fullName evidence="1">Uncharacterized protein</fullName>
    </submittedName>
</protein>
<proteinExistence type="predicted"/>
<dbReference type="EMBL" id="JAECVW010000004">
    <property type="protein sequence ID" value="MBH8595403.1"/>
    <property type="molecule type" value="Genomic_DNA"/>
</dbReference>
<comment type="caution">
    <text evidence="1">The sequence shown here is derived from an EMBL/GenBank/DDBJ whole genome shotgun (WGS) entry which is preliminary data.</text>
</comment>
<evidence type="ECO:0000313" key="2">
    <source>
        <dbReference type="Proteomes" id="UP000633619"/>
    </source>
</evidence>
<dbReference type="AlphaFoldDB" id="A0A8I1A6L3"/>